<keyword evidence="5" id="KW-1185">Reference proteome</keyword>
<dbReference type="KEGG" id="csal:NBC122_01290"/>
<dbReference type="Pfam" id="PF10988">
    <property type="entry name" value="DUF2807"/>
    <property type="match status" value="1"/>
</dbReference>
<sequence>MKKLLLIFALFFSHFFQINAQKDKLDQLFEKYQETDGVTSIKIAKPMFNMLNKLNIADNELTQIKPLLSKINGLKILIVEKPDEQKLQSQFQKLQSDISASIKSMKYEELMTVNSKDNKIKFLSSDATNGILDNLLLSINSDGNQVLMMLDGKISMDDVNNLINEAEKSAPISSAISTSSKTTVITSNSDITTSGTSQVRNVGKFAGISVSSGIKVNFTQGNNQSVIVDTDQNMQEYVSTEVQDGILVIAVNNKNKKNLNFKKLLVTIEAPRLSSVKVSSGSLLTAINTINESDFKADISSGANLNADLNIKNTVKMEISSGSSARIMAHAKSIEVEGSSGSMSTIEGKADKIAIDLSSAAACNAQNLVAKDVIAHASSGANIKVHATETLAGSASSGASIRYKGNPKISSTDTKSTSGGTIKPLD</sequence>
<reference evidence="4 5" key="1">
    <citation type="submission" date="2019-03" db="EMBL/GenBank/DDBJ databases">
        <authorList>
            <person name="Kim H."/>
            <person name="Yu S.-M."/>
        </authorList>
    </citation>
    <scope>NUCLEOTIDE SEQUENCE [LARGE SCALE GENOMIC DNA]</scope>
    <source>
        <strain evidence="4 5">NBC122</strain>
    </source>
</reference>
<feature type="compositionally biased region" description="Low complexity" evidence="1">
    <location>
        <begin position="408"/>
        <end position="426"/>
    </location>
</feature>
<dbReference type="Proteomes" id="UP000294419">
    <property type="component" value="Chromosome"/>
</dbReference>
<name>A0A4P6ZF18_9FLAO</name>
<evidence type="ECO:0000256" key="1">
    <source>
        <dbReference type="SAM" id="MobiDB-lite"/>
    </source>
</evidence>
<evidence type="ECO:0000259" key="3">
    <source>
        <dbReference type="Pfam" id="PF10988"/>
    </source>
</evidence>
<keyword evidence="2" id="KW-0732">Signal</keyword>
<organism evidence="4 5">
    <name type="scientific">Chryseobacterium salivictor</name>
    <dbReference type="NCBI Taxonomy" id="2547600"/>
    <lineage>
        <taxon>Bacteria</taxon>
        <taxon>Pseudomonadati</taxon>
        <taxon>Bacteroidota</taxon>
        <taxon>Flavobacteriia</taxon>
        <taxon>Flavobacteriales</taxon>
        <taxon>Weeksellaceae</taxon>
        <taxon>Chryseobacterium group</taxon>
        <taxon>Chryseobacterium</taxon>
    </lineage>
</organism>
<dbReference type="InterPro" id="IPR021255">
    <property type="entry name" value="DUF2807"/>
</dbReference>
<evidence type="ECO:0000313" key="4">
    <source>
        <dbReference type="EMBL" id="QBO58117.1"/>
    </source>
</evidence>
<evidence type="ECO:0000313" key="5">
    <source>
        <dbReference type="Proteomes" id="UP000294419"/>
    </source>
</evidence>
<accession>A0A4P6ZF18</accession>
<dbReference type="AlphaFoldDB" id="A0A4P6ZF18"/>
<dbReference type="Pfam" id="PF14060">
    <property type="entry name" value="DUF4252"/>
    <property type="match status" value="1"/>
</dbReference>
<feature type="region of interest" description="Disordered" evidence="1">
    <location>
        <begin position="396"/>
        <end position="426"/>
    </location>
</feature>
<feature type="chain" id="PRO_5020412804" description="Putative auto-transporter adhesin head GIN domain-containing protein" evidence="2">
    <location>
        <begin position="21"/>
        <end position="426"/>
    </location>
</feature>
<feature type="domain" description="Putative auto-transporter adhesin head GIN" evidence="3">
    <location>
        <begin position="205"/>
        <end position="407"/>
    </location>
</feature>
<dbReference type="InterPro" id="IPR025348">
    <property type="entry name" value="DUF4252"/>
</dbReference>
<proteinExistence type="predicted"/>
<feature type="signal peptide" evidence="2">
    <location>
        <begin position="1"/>
        <end position="20"/>
    </location>
</feature>
<dbReference type="RefSeq" id="WP_165983199.1">
    <property type="nucleotide sequence ID" value="NZ_CP037954.1"/>
</dbReference>
<dbReference type="EMBL" id="CP037954">
    <property type="protein sequence ID" value="QBO58117.1"/>
    <property type="molecule type" value="Genomic_DNA"/>
</dbReference>
<dbReference type="Gene3D" id="2.160.20.120">
    <property type="match status" value="1"/>
</dbReference>
<evidence type="ECO:0000256" key="2">
    <source>
        <dbReference type="SAM" id="SignalP"/>
    </source>
</evidence>
<protein>
    <recommendedName>
        <fullName evidence="3">Putative auto-transporter adhesin head GIN domain-containing protein</fullName>
    </recommendedName>
</protein>
<gene>
    <name evidence="4" type="ORF">NBC122_01290</name>
</gene>